<gene>
    <name evidence="2" type="ORF">DXX93_00640</name>
</gene>
<dbReference type="PANTHER" id="PTHR40124:SF1">
    <property type="entry name" value="DISAGGREGATASE RELATED REPEAT PROTEIN"/>
    <property type="match status" value="1"/>
</dbReference>
<dbReference type="SUPFAM" id="SSF101898">
    <property type="entry name" value="NHL repeat"/>
    <property type="match status" value="1"/>
</dbReference>
<dbReference type="Gene3D" id="2.120.10.80">
    <property type="entry name" value="Kelch-type beta propeller"/>
    <property type="match status" value="1"/>
</dbReference>
<dbReference type="InterPro" id="IPR013783">
    <property type="entry name" value="Ig-like_fold"/>
</dbReference>
<dbReference type="NCBIfam" id="NF033679">
    <property type="entry name" value="DNRLRE_dom"/>
    <property type="match status" value="2"/>
</dbReference>
<dbReference type="PROSITE" id="PS50853">
    <property type="entry name" value="FN3"/>
    <property type="match status" value="1"/>
</dbReference>
<dbReference type="EMBL" id="QUOU01000001">
    <property type="protein sequence ID" value="REL25208.1"/>
    <property type="molecule type" value="Genomic_DNA"/>
</dbReference>
<organism evidence="2 3">
    <name type="scientific">Thalassotalea euphylliae</name>
    <dbReference type="NCBI Taxonomy" id="1655234"/>
    <lineage>
        <taxon>Bacteria</taxon>
        <taxon>Pseudomonadati</taxon>
        <taxon>Pseudomonadota</taxon>
        <taxon>Gammaproteobacteria</taxon>
        <taxon>Alteromonadales</taxon>
        <taxon>Colwelliaceae</taxon>
        <taxon>Thalassotalea</taxon>
    </lineage>
</organism>
<dbReference type="PANTHER" id="PTHR40124">
    <property type="match status" value="1"/>
</dbReference>
<comment type="caution">
    <text evidence="2">The sequence shown here is derived from an EMBL/GenBank/DDBJ whole genome shotgun (WGS) entry which is preliminary data.</text>
</comment>
<dbReference type="InterPro" id="IPR010671">
    <property type="entry name" value="Disaggr-rel_dom"/>
</dbReference>
<dbReference type="InterPro" id="IPR011043">
    <property type="entry name" value="Gal_Oxase/kelch_b-propeller"/>
</dbReference>
<evidence type="ECO:0000259" key="1">
    <source>
        <dbReference type="PROSITE" id="PS50853"/>
    </source>
</evidence>
<dbReference type="SMART" id="SM00060">
    <property type="entry name" value="FN3"/>
    <property type="match status" value="3"/>
</dbReference>
<dbReference type="Proteomes" id="UP000256478">
    <property type="component" value="Unassembled WGS sequence"/>
</dbReference>
<dbReference type="InterPro" id="IPR015915">
    <property type="entry name" value="Kelch-typ_b-propeller"/>
</dbReference>
<dbReference type="Gene3D" id="2.60.120.200">
    <property type="match status" value="1"/>
</dbReference>
<feature type="domain" description="Fibronectin type-III" evidence="1">
    <location>
        <begin position="377"/>
        <end position="465"/>
    </location>
</feature>
<reference evidence="2 3" key="1">
    <citation type="submission" date="2018-08" db="EMBL/GenBank/DDBJ databases">
        <title>Thalassotalea euphylliae genome.</title>
        <authorList>
            <person name="Summers S."/>
            <person name="Rice S.A."/>
            <person name="Freckelton M.L."/>
            <person name="Nedved B.T."/>
            <person name="Hadfield M.G."/>
        </authorList>
    </citation>
    <scope>NUCLEOTIDE SEQUENCE [LARGE SCALE GENOMIC DNA]</scope>
    <source>
        <strain evidence="2 3">H1</strain>
    </source>
</reference>
<evidence type="ECO:0000313" key="3">
    <source>
        <dbReference type="Proteomes" id="UP000256478"/>
    </source>
</evidence>
<dbReference type="SUPFAM" id="SSF50965">
    <property type="entry name" value="Galactose oxidase, central domain"/>
    <property type="match status" value="1"/>
</dbReference>
<dbReference type="OrthoDB" id="6374704at2"/>
<dbReference type="CDD" id="cd00063">
    <property type="entry name" value="FN3"/>
    <property type="match status" value="1"/>
</dbReference>
<protein>
    <recommendedName>
        <fullName evidence="1">Fibronectin type-III domain-containing protein</fullName>
    </recommendedName>
</protein>
<dbReference type="Pfam" id="PF06848">
    <property type="entry name" value="Disaggr_repeat"/>
    <property type="match status" value="1"/>
</dbReference>
<name>A0A3E0TL17_9GAMM</name>
<proteinExistence type="predicted"/>
<sequence>MELSIKNSFSFCHQRYWLFVLLLCFLSIVPAFAYEFGWIERENTSLQQHCPENGFNGSSYEFRSKCKNVTLAWNGAAFDKSNNIMYIWGGGHNDYYGNEIYALNANNWTMSRLTDPAPIADPSAQPPWSQLFPFDGTQPNSRHTYDGMAYLNHVNKLWAFSGGLANKQGGADEITWIFDPVTNTWRIDDTSGDIPFQVSGAVSAYDTLTGKVFLHNRKALYSYEYKEGGGVYTLLNDDGQMGLRVSAAIDPVNRKMLIIGDKQQILYDLNPETGFRRQDLPLLGDALVVEQMAPGIAYNERDGNIYAWYGNGKVYRFDMENFSWTSVAYKNGPGRQISNGTFGRFAYSSINNSFVVYNRTQDNSFELKVSEIRDTQPPAKPSGLVFSEPYPKSLLLTWNPSDDNLGVDYYKVYINGELFESTPNTFIKSMNLPRGAEHKATIVAVDSAGNESLPSKPLDIQFSPDNIKFNFGDCQQEEALSGRNDILFCESWDNENWWQDKGYLSDPIVAQPRRLTQEQLTHTQVVDDNCVQGSCLKVDMKKGLTRALSAYWPLQAVNAAPQNLYLRYYIKLADDWNVNMCDADDNVVGAGGKFPGLADVRTWADPSNQCGNGGARGDGINCWSMRANYRDCSSSDGNACATKPNAAARFGSYIYHTNQYGGTGDAGHWDEDDWGQSSNGGGSCSSRAGNMYCGKGDGGVLERDLWYRIEMQVQMNAPGSEDGTIRGWVNGVLSYEKLNVNFREKGHDFLHNRLVWLNVYKGGKSGNCSTSAIYLDQMVVALEQPVGGIENSTALPPELQLTVDNESPESGQTFAIDWQSNNTEQCVASGVWEGEKSLVGSEQLTLDKSGIARLDCSGAGGAAARQVTILVDGKPIEGPEAPVPSPNLTTPQGLLSEGIDEQGLSLSWEASPVEENIVRYHIYLMGTEVGTAESATFIHRSLVHGVTAQYTVAAEDNEGNLSAASEPLSVEIPRAEGQPEDLLTMFPTSDTSLNSSTTKSLGGASSFGIAGNSNIMLKFPVELIPQDKELVEAKLKLHSIREFGDAKVGFFAVTKSWTEAGATRQFANRPQNMSWESELGDWVDAEGLENGHVPQVEYEFTDDDIPNQSVIDVTTLVRSWLDGSTPNHGFLGKLMSGNTQTFASKENSVATQWPILELYFQERVPAPKNLEIIEQNQDTIRLAWDAPYGITDIQGYKVLLNGSVVAETRNNSFDYEVSFRGIRASFNVVSFNINNHESRWSNTVETLIPSIGGDLTLNAIADASLNASTSKNLGDVDSIRVATNANALIWFPVEYLPKDLEIASAKLQLRAISEFGAIKIGVFGVSNHWQEAETTRDLRSRQPLVYWDFRLGDWTDSEFVYRGLEPFGTVELTDGNTRDKVEIDVTQLVKQWYSGEMENFGLLLRRENGGIQVFGSREHANSTYHPKLLIQL</sequence>
<evidence type="ECO:0000313" key="2">
    <source>
        <dbReference type="EMBL" id="REL25208.1"/>
    </source>
</evidence>
<dbReference type="InterPro" id="IPR036116">
    <property type="entry name" value="FN3_sf"/>
</dbReference>
<accession>A0A3E0TL17</accession>
<dbReference type="Gene3D" id="2.60.40.10">
    <property type="entry name" value="Immunoglobulins"/>
    <property type="match status" value="3"/>
</dbReference>
<dbReference type="SUPFAM" id="SSF49265">
    <property type="entry name" value="Fibronectin type III"/>
    <property type="match status" value="2"/>
</dbReference>
<dbReference type="InterPro" id="IPR003961">
    <property type="entry name" value="FN3_dom"/>
</dbReference>